<dbReference type="InterPro" id="IPR026516">
    <property type="entry name" value="THAP1/10"/>
</dbReference>
<dbReference type="AlphaFoldDB" id="A0AAV4S7A4"/>
<gene>
    <name evidence="7" type="primary">AVEN_42702_1</name>
    <name evidence="7" type="ORF">CDAR_472681</name>
</gene>
<keyword evidence="1" id="KW-0479">Metal-binding</keyword>
<protein>
    <submittedName>
        <fullName evidence="7">THAP-type domain-containing protein</fullName>
    </submittedName>
</protein>
<feature type="domain" description="THAP-type" evidence="6">
    <location>
        <begin position="1"/>
        <end position="87"/>
    </location>
</feature>
<dbReference type="SUPFAM" id="SSF57716">
    <property type="entry name" value="Glucocorticoid receptor-like (DNA-binding domain)"/>
    <property type="match status" value="1"/>
</dbReference>
<dbReference type="GO" id="GO:0043565">
    <property type="term" value="F:sequence-specific DNA binding"/>
    <property type="evidence" value="ECO:0007669"/>
    <property type="project" value="InterPro"/>
</dbReference>
<keyword evidence="3" id="KW-0862">Zinc</keyword>
<keyword evidence="8" id="KW-1185">Reference proteome</keyword>
<accession>A0AAV4S7A4</accession>
<dbReference type="InterPro" id="IPR006612">
    <property type="entry name" value="THAP_Znf"/>
</dbReference>
<dbReference type="PANTHER" id="PTHR46600:SF11">
    <property type="entry name" value="THAP DOMAIN-CONTAINING PROTEIN 10"/>
    <property type="match status" value="1"/>
</dbReference>
<dbReference type="Pfam" id="PF05485">
    <property type="entry name" value="THAP"/>
    <property type="match status" value="1"/>
</dbReference>
<evidence type="ECO:0000259" key="6">
    <source>
        <dbReference type="PROSITE" id="PS50950"/>
    </source>
</evidence>
<comment type="caution">
    <text evidence="7">The sequence shown here is derived from an EMBL/GenBank/DDBJ whole genome shotgun (WGS) entry which is preliminary data.</text>
</comment>
<name>A0AAV4S7A4_9ARAC</name>
<dbReference type="Proteomes" id="UP001054837">
    <property type="component" value="Unassembled WGS sequence"/>
</dbReference>
<dbReference type="SMART" id="SM00980">
    <property type="entry name" value="THAP"/>
    <property type="match status" value="1"/>
</dbReference>
<proteinExistence type="predicted"/>
<sequence length="305" mass="34935">MRSYCCIPNCNSSSIDKEPGLSFHEFPTKSHYRNRWLKAITTLVAPDFCLIDKIKTKVCSKHFKETDFSTMCSKRRRLKGCAVPSVFPECEFNHKFVENKVLEFEIIFKKDGEESFCSNKNYGLQNNLLHSYLETVVTKEQSFSKDISAESQESENYTLDSTEAESSVITEREQFSELIFDSSNLDLASKSNYVYDNVKIKDDIKFNTPLNNNVEGLKRISAQESNLSEFTIFGLYIASQLQQLPIEEAYALKEKIQNLLTQSCPKSLKEPSFFSYIQTSDTDLKSDSSLKKLHSESPIVKKSLK</sequence>
<reference evidence="7 8" key="1">
    <citation type="submission" date="2021-06" db="EMBL/GenBank/DDBJ databases">
        <title>Caerostris darwini draft genome.</title>
        <authorList>
            <person name="Kono N."/>
            <person name="Arakawa K."/>
        </authorList>
    </citation>
    <scope>NUCLEOTIDE SEQUENCE [LARGE SCALE GENOMIC DNA]</scope>
</reference>
<dbReference type="PROSITE" id="PS50950">
    <property type="entry name" value="ZF_THAP"/>
    <property type="match status" value="1"/>
</dbReference>
<evidence type="ECO:0000256" key="1">
    <source>
        <dbReference type="ARBA" id="ARBA00022723"/>
    </source>
</evidence>
<evidence type="ECO:0000313" key="8">
    <source>
        <dbReference type="Proteomes" id="UP001054837"/>
    </source>
</evidence>
<evidence type="ECO:0000256" key="5">
    <source>
        <dbReference type="PROSITE-ProRule" id="PRU00309"/>
    </source>
</evidence>
<evidence type="ECO:0000256" key="2">
    <source>
        <dbReference type="ARBA" id="ARBA00022771"/>
    </source>
</evidence>
<dbReference type="GO" id="GO:0008270">
    <property type="term" value="F:zinc ion binding"/>
    <property type="evidence" value="ECO:0007669"/>
    <property type="project" value="UniProtKB-KW"/>
</dbReference>
<keyword evidence="4 5" id="KW-0238">DNA-binding</keyword>
<evidence type="ECO:0000313" key="7">
    <source>
        <dbReference type="EMBL" id="GIY30148.1"/>
    </source>
</evidence>
<dbReference type="Gene3D" id="6.20.210.20">
    <property type="entry name" value="THAP domain"/>
    <property type="match status" value="1"/>
</dbReference>
<dbReference type="PANTHER" id="PTHR46600">
    <property type="entry name" value="THAP DOMAIN-CONTAINING"/>
    <property type="match status" value="1"/>
</dbReference>
<evidence type="ECO:0000256" key="4">
    <source>
        <dbReference type="ARBA" id="ARBA00023125"/>
    </source>
</evidence>
<dbReference type="InterPro" id="IPR038441">
    <property type="entry name" value="THAP_Znf_sf"/>
</dbReference>
<keyword evidence="2 5" id="KW-0863">Zinc-finger</keyword>
<organism evidence="7 8">
    <name type="scientific">Caerostris darwini</name>
    <dbReference type="NCBI Taxonomy" id="1538125"/>
    <lineage>
        <taxon>Eukaryota</taxon>
        <taxon>Metazoa</taxon>
        <taxon>Ecdysozoa</taxon>
        <taxon>Arthropoda</taxon>
        <taxon>Chelicerata</taxon>
        <taxon>Arachnida</taxon>
        <taxon>Araneae</taxon>
        <taxon>Araneomorphae</taxon>
        <taxon>Entelegynae</taxon>
        <taxon>Araneoidea</taxon>
        <taxon>Araneidae</taxon>
        <taxon>Caerostris</taxon>
    </lineage>
</organism>
<dbReference type="EMBL" id="BPLQ01007434">
    <property type="protein sequence ID" value="GIY30148.1"/>
    <property type="molecule type" value="Genomic_DNA"/>
</dbReference>
<evidence type="ECO:0000256" key="3">
    <source>
        <dbReference type="ARBA" id="ARBA00022833"/>
    </source>
</evidence>